<evidence type="ECO:0000259" key="3">
    <source>
        <dbReference type="PROSITE" id="PS51186"/>
    </source>
</evidence>
<dbReference type="Proteomes" id="UP001556692">
    <property type="component" value="Unassembled WGS sequence"/>
</dbReference>
<keyword evidence="5" id="KW-1185">Reference proteome</keyword>
<dbReference type="Gene3D" id="3.40.630.30">
    <property type="match status" value="1"/>
</dbReference>
<protein>
    <submittedName>
        <fullName evidence="4">GNAT family N-acetyltransferase</fullName>
        <ecNumber evidence="4">2.3.1.-</ecNumber>
    </submittedName>
</protein>
<comment type="caution">
    <text evidence="4">The sequence shown here is derived from an EMBL/GenBank/DDBJ whole genome shotgun (WGS) entry which is preliminary data.</text>
</comment>
<dbReference type="CDD" id="cd04301">
    <property type="entry name" value="NAT_SF"/>
    <property type="match status" value="1"/>
</dbReference>
<dbReference type="GO" id="GO:0016746">
    <property type="term" value="F:acyltransferase activity"/>
    <property type="evidence" value="ECO:0007669"/>
    <property type="project" value="UniProtKB-KW"/>
</dbReference>
<keyword evidence="2 4" id="KW-0012">Acyltransferase</keyword>
<evidence type="ECO:0000256" key="2">
    <source>
        <dbReference type="ARBA" id="ARBA00023315"/>
    </source>
</evidence>
<dbReference type="SUPFAM" id="SSF55729">
    <property type="entry name" value="Acyl-CoA N-acyltransferases (Nat)"/>
    <property type="match status" value="1"/>
</dbReference>
<accession>A0ABV3STG6</accession>
<organism evidence="4 5">
    <name type="scientific">Aquibium pacificus</name>
    <dbReference type="NCBI Taxonomy" id="3153579"/>
    <lineage>
        <taxon>Bacteria</taxon>
        <taxon>Pseudomonadati</taxon>
        <taxon>Pseudomonadota</taxon>
        <taxon>Alphaproteobacteria</taxon>
        <taxon>Hyphomicrobiales</taxon>
        <taxon>Phyllobacteriaceae</taxon>
        <taxon>Aquibium</taxon>
    </lineage>
</organism>
<dbReference type="InterPro" id="IPR050680">
    <property type="entry name" value="YpeA/RimI_acetyltransf"/>
</dbReference>
<evidence type="ECO:0000256" key="1">
    <source>
        <dbReference type="ARBA" id="ARBA00022679"/>
    </source>
</evidence>
<evidence type="ECO:0000313" key="5">
    <source>
        <dbReference type="Proteomes" id="UP001556692"/>
    </source>
</evidence>
<dbReference type="InterPro" id="IPR013653">
    <property type="entry name" value="GCN5-like_dom"/>
</dbReference>
<dbReference type="PROSITE" id="PS51186">
    <property type="entry name" value="GNAT"/>
    <property type="match status" value="1"/>
</dbReference>
<dbReference type="InterPro" id="IPR016181">
    <property type="entry name" value="Acyl_CoA_acyltransferase"/>
</dbReference>
<proteinExistence type="predicted"/>
<dbReference type="PANTHER" id="PTHR43420:SF3">
    <property type="entry name" value="N-ACETYLTRANSFERASE DOMAIN-CONTAINING PROTEIN"/>
    <property type="match status" value="1"/>
</dbReference>
<dbReference type="EC" id="2.3.1.-" evidence="4"/>
<dbReference type="EMBL" id="JBDPGJ010000009">
    <property type="protein sequence ID" value="MEX0409478.1"/>
    <property type="molecule type" value="Genomic_DNA"/>
</dbReference>
<dbReference type="Pfam" id="PF08445">
    <property type="entry name" value="FR47"/>
    <property type="match status" value="1"/>
</dbReference>
<dbReference type="RefSeq" id="WP_367957373.1">
    <property type="nucleotide sequence ID" value="NZ_JBDPGJ010000009.1"/>
</dbReference>
<gene>
    <name evidence="4" type="ORF">ABGN05_27940</name>
</gene>
<feature type="domain" description="N-acetyltransferase" evidence="3">
    <location>
        <begin position="98"/>
        <end position="226"/>
    </location>
</feature>
<dbReference type="PANTHER" id="PTHR43420">
    <property type="entry name" value="ACETYLTRANSFERASE"/>
    <property type="match status" value="1"/>
</dbReference>
<evidence type="ECO:0000313" key="4">
    <source>
        <dbReference type="EMBL" id="MEX0409478.1"/>
    </source>
</evidence>
<name>A0ABV3STG6_9HYPH</name>
<reference evidence="4 5" key="1">
    <citation type="submission" date="2024-05" db="EMBL/GenBank/DDBJ databases">
        <authorList>
            <person name="Jiang F."/>
        </authorList>
    </citation>
    <scope>NUCLEOTIDE SEQUENCE [LARGE SCALE GENOMIC DNA]</scope>
    <source>
        <strain evidence="4 5">LZ166</strain>
    </source>
</reference>
<sequence>MARFLDRPAWTALTTRHAHLAEGGELARRYDPSIVPFAATLDDGAECLAALASLASPGEMMLFLQADPVALPANLTATLEADGVQMIAREHLPEVEDPLIVQLGEVDAADMLELATLTKPGPFTLKALRLGGFWGIRRDGRLVAMAGERMKQPGFTEISGVCTHPDARGNGYARLLSLFVAGRIAARGKRPYLHAWASNAAAIRLYESLGFTRRRTMHVTMAVRTS</sequence>
<keyword evidence="1 4" id="KW-0808">Transferase</keyword>
<dbReference type="InterPro" id="IPR000182">
    <property type="entry name" value="GNAT_dom"/>
</dbReference>